<gene>
    <name evidence="1" type="ORF">L248_0411</name>
</gene>
<accession>U4TZK7</accession>
<dbReference type="AlphaFoldDB" id="U4TZK7"/>
<evidence type="ECO:0000313" key="2">
    <source>
        <dbReference type="Proteomes" id="UP000030647"/>
    </source>
</evidence>
<dbReference type="HOGENOM" id="CLU_3185253_0_0_9"/>
<proteinExistence type="predicted"/>
<dbReference type="Proteomes" id="UP000030647">
    <property type="component" value="Unassembled WGS sequence"/>
</dbReference>
<dbReference type="EMBL" id="KI271582">
    <property type="protein sequence ID" value="ERL66732.1"/>
    <property type="molecule type" value="Genomic_DNA"/>
</dbReference>
<organism evidence="1 2">
    <name type="scientific">Schleiferilactobacillus shenzhenensis LY-73</name>
    <dbReference type="NCBI Taxonomy" id="1231336"/>
    <lineage>
        <taxon>Bacteria</taxon>
        <taxon>Bacillati</taxon>
        <taxon>Bacillota</taxon>
        <taxon>Bacilli</taxon>
        <taxon>Lactobacillales</taxon>
        <taxon>Lactobacillaceae</taxon>
        <taxon>Schleiferilactobacillus</taxon>
    </lineage>
</organism>
<reference evidence="2" key="1">
    <citation type="journal article" date="2013" name="Genome Announc.">
        <title>Whole-Genome Sequencing of Lactobacillus shenzhenensis Strain LY-73T.</title>
        <authorList>
            <person name="Lin Z."/>
            <person name="Liu Z."/>
            <person name="Yang R."/>
            <person name="Zou Y."/>
            <person name="Wan D."/>
            <person name="Chen J."/>
            <person name="Guo M."/>
            <person name="Zhao J."/>
            <person name="Fang C."/>
            <person name="Yang R."/>
            <person name="Liu F."/>
        </authorList>
    </citation>
    <scope>NUCLEOTIDE SEQUENCE [LARGE SCALE GENOMIC DNA]</scope>
    <source>
        <strain evidence="2">LY-73</strain>
    </source>
</reference>
<keyword evidence="2" id="KW-1185">Reference proteome</keyword>
<evidence type="ECO:0000313" key="1">
    <source>
        <dbReference type="EMBL" id="ERL66732.1"/>
    </source>
</evidence>
<name>U4TZK7_9LACO</name>
<sequence length="46" mass="4968">MVRFFNTGGVCQILTAFWVNGVTSILAQMARKAAWVPAIPTKTEAA</sequence>
<protein>
    <submittedName>
        <fullName evidence="1">Uncharacterized protein</fullName>
    </submittedName>
</protein>